<dbReference type="SUPFAM" id="SSF51735">
    <property type="entry name" value="NAD(P)-binding Rossmann-fold domains"/>
    <property type="match status" value="1"/>
</dbReference>
<dbReference type="InterPro" id="IPR051468">
    <property type="entry name" value="Fungal_SecMetab_SDRs"/>
</dbReference>
<dbReference type="GO" id="GO:0016491">
    <property type="term" value="F:oxidoreductase activity"/>
    <property type="evidence" value="ECO:0007669"/>
    <property type="project" value="TreeGrafter"/>
</dbReference>
<dbReference type="GO" id="GO:0005737">
    <property type="term" value="C:cytoplasm"/>
    <property type="evidence" value="ECO:0007669"/>
    <property type="project" value="TreeGrafter"/>
</dbReference>
<dbReference type="CDD" id="cd05325">
    <property type="entry name" value="carb_red_sniffer_like_SDR_c"/>
    <property type="match status" value="1"/>
</dbReference>
<dbReference type="InterPro" id="IPR002347">
    <property type="entry name" value="SDR_fam"/>
</dbReference>
<keyword evidence="3" id="KW-1185">Reference proteome</keyword>
<dbReference type="EMBL" id="CP138580">
    <property type="protein sequence ID" value="WPG97577.1"/>
    <property type="molecule type" value="Genomic_DNA"/>
</dbReference>
<comment type="similarity">
    <text evidence="1">Belongs to the short-chain dehydrogenases/reductases (SDR) family.</text>
</comment>
<dbReference type="Pfam" id="PF00106">
    <property type="entry name" value="adh_short"/>
    <property type="match status" value="1"/>
</dbReference>
<evidence type="ECO:0000313" key="2">
    <source>
        <dbReference type="EMBL" id="WPG97577.1"/>
    </source>
</evidence>
<gene>
    <name evidence="2" type="ORF">R9X50_00035400</name>
</gene>
<evidence type="ECO:0000256" key="1">
    <source>
        <dbReference type="ARBA" id="ARBA00006484"/>
    </source>
</evidence>
<dbReference type="AlphaFoldDB" id="A0AAQ3M059"/>
<dbReference type="Proteomes" id="UP001303373">
    <property type="component" value="Chromosome 1"/>
</dbReference>
<dbReference type="PRINTS" id="PR00081">
    <property type="entry name" value="GDHRDH"/>
</dbReference>
<organism evidence="2 3">
    <name type="scientific">Acrodontium crateriforme</name>
    <dbReference type="NCBI Taxonomy" id="150365"/>
    <lineage>
        <taxon>Eukaryota</taxon>
        <taxon>Fungi</taxon>
        <taxon>Dikarya</taxon>
        <taxon>Ascomycota</taxon>
        <taxon>Pezizomycotina</taxon>
        <taxon>Dothideomycetes</taxon>
        <taxon>Dothideomycetidae</taxon>
        <taxon>Mycosphaerellales</taxon>
        <taxon>Teratosphaeriaceae</taxon>
        <taxon>Acrodontium</taxon>
    </lineage>
</organism>
<name>A0AAQ3M059_9PEZI</name>
<sequence>MARVQQHLQPRQLLMKMQPWALITPASRGIGLEFARQLLQNTKLPVLATARKDLDQARENILTGLENVKEDRLHVLKLDVLDEESISRVASEASKLFPKKDSYLHLSLCLPGLLFPEKSPGQINYNDALLTFQTNTLGPMMLIKHFSPFLPRKATKISQETGIPKQAVWANMSARVGSIGDNQLGGWYSYRASKAGVNQVTKTFDNYLKTSAGDQAMSIALHPGTVKTGLSKEFWGNVKEGKLFSPKFSTEKLTEVINSRTIEDRGKCWDWKGEEVPP</sequence>
<reference evidence="2 3" key="1">
    <citation type="submission" date="2023-11" db="EMBL/GenBank/DDBJ databases">
        <title>An acidophilic fungus is an integral part of prey digestion in a carnivorous sundew plant.</title>
        <authorList>
            <person name="Tsai I.J."/>
        </authorList>
    </citation>
    <scope>NUCLEOTIDE SEQUENCE [LARGE SCALE GENOMIC DNA]</scope>
    <source>
        <strain evidence="2">169a</strain>
    </source>
</reference>
<evidence type="ECO:0000313" key="3">
    <source>
        <dbReference type="Proteomes" id="UP001303373"/>
    </source>
</evidence>
<dbReference type="Gene3D" id="3.40.50.720">
    <property type="entry name" value="NAD(P)-binding Rossmann-like Domain"/>
    <property type="match status" value="1"/>
</dbReference>
<proteinExistence type="inferred from homology"/>
<dbReference type="PANTHER" id="PTHR43544">
    <property type="entry name" value="SHORT-CHAIN DEHYDROGENASE/REDUCTASE"/>
    <property type="match status" value="1"/>
</dbReference>
<dbReference type="InterPro" id="IPR036291">
    <property type="entry name" value="NAD(P)-bd_dom_sf"/>
</dbReference>
<dbReference type="PANTHER" id="PTHR43544:SF12">
    <property type="entry name" value="NAD(P)-BINDING ROSSMANN-FOLD SUPERFAMILY PROTEIN"/>
    <property type="match status" value="1"/>
</dbReference>
<protein>
    <submittedName>
        <fullName evidence="2">NAD(P)-binding protein</fullName>
    </submittedName>
</protein>
<accession>A0AAQ3M059</accession>